<feature type="region of interest" description="Disordered" evidence="1">
    <location>
        <begin position="497"/>
        <end position="1097"/>
    </location>
</feature>
<feature type="compositionally biased region" description="Basic and acidic residues" evidence="1">
    <location>
        <begin position="519"/>
        <end position="579"/>
    </location>
</feature>
<feature type="compositionally biased region" description="Basic and acidic residues" evidence="1">
    <location>
        <begin position="836"/>
        <end position="851"/>
    </location>
</feature>
<feature type="compositionally biased region" description="Low complexity" evidence="1">
    <location>
        <begin position="1203"/>
        <end position="1214"/>
    </location>
</feature>
<dbReference type="Proteomes" id="UP000764110">
    <property type="component" value="Unassembled WGS sequence"/>
</dbReference>
<feature type="compositionally biased region" description="Acidic residues" evidence="1">
    <location>
        <begin position="1225"/>
        <end position="1244"/>
    </location>
</feature>
<feature type="compositionally biased region" description="Polar residues" evidence="1">
    <location>
        <begin position="239"/>
        <end position="249"/>
    </location>
</feature>
<feature type="compositionally biased region" description="Basic and acidic residues" evidence="1">
    <location>
        <begin position="717"/>
        <end position="726"/>
    </location>
</feature>
<feature type="compositionally biased region" description="Polar residues" evidence="1">
    <location>
        <begin position="865"/>
        <end position="904"/>
    </location>
</feature>
<feature type="compositionally biased region" description="Polar residues" evidence="1">
    <location>
        <begin position="768"/>
        <end position="785"/>
    </location>
</feature>
<name>A0A9P8M784_9HYPO</name>
<feature type="region of interest" description="Disordered" evidence="1">
    <location>
        <begin position="445"/>
        <end position="467"/>
    </location>
</feature>
<evidence type="ECO:0000313" key="2">
    <source>
        <dbReference type="EMBL" id="KAH0595027.1"/>
    </source>
</evidence>
<feature type="compositionally biased region" description="Acidic residues" evidence="1">
    <location>
        <begin position="1179"/>
        <end position="1202"/>
    </location>
</feature>
<sequence>MVGSQMEQGDVTPGSAEFVVAHIRGQGLQGLRCGHFPWYGITKADQDKDRYPSRLGFFHTMESEERISYLETNKLCIDCLDIVVPDGFNFWSMIAEARHNTNSSRDALGISPLAAPPSPRNYPPLFQVTESVSVTIPIPDVPQAKAAWQWLQKERKPFYMDQLHLTKKLTPLAKRTAETDATIASHHGTSFSHRQTPKPAVRSCLGQPTEPVSGGSAKMPGRRSQSKIPVETIDDAILSSCTPLGNSPSLLDRKIEPSSSSHDPSDAPPYPASTASRSRSASSGHSSRDSKDLSQSKTRASSKAVKSGKLVQGSTKKKAKTSCSLPTAPATSSVSIPLEQSIIADSHDKKKSQDPLSTADRLNLPSTKFTPSSPTKDAVVSTAGQKSAPHGLNILGQGQEEAIKETPIPGLPPSAALAKNNSTRPKIENVAPYNSLVLSAQLLAKKPSSKPPKASACPTHTRHWSQHSSTHFFTLVTEPDPDVSAFGSRTLLESLESKIDRGKKREKSNREYGTGSDKATAKKDTGAKEKTVDKGMDGRQELAKGKKGAKDEPKKEKTRKEKTRKEKTEKEKTEKEKTTHQAGRAPSSATRGIALPAKPESSTNPTKEHKLIAKPDSMSKHHNRPVKPHSTKHAKAAGSTETRGFDLRGKHGSGRSRSNNQPESAQSDTKKDNGKTPNHIKHRHGHKEGYRENGAPNQSILEDPRPSTNGTRNSLKPSDKPQDSEGKNNNQGEKPQEPEGKNNNHGEKPQEPEGNNNNQGEKPQEPEGNNNNQSEKPQEPNNQGGKPQEPEGKNNNQSEKPQEPNNQGGKPQEPEGNNNNQSEKPQEPNNQGGKPQELEGKNNNHGEKPQDQEGNNNNHGERPQDPNNQGGKPQEPEVSSQAEKPQDPEVSSQAEKPQDPTVSIQGEKPQDPERYNSNQSKESKDLDGNNSSQGEKPKDPEGYDSDQSEGSKDPEVSSQGEKPQDPKVSIQGEKPQDPERYNSNQNKGSKDPEGYNSDQSEESKDLDGNNSSQGEKPKDPEGYNSDQSEGSKDPEGYNSDQSEGSKDTEGYNSDQSEGSKDRDGNYSDRSNEVSSSVSTGPDNEAEPLENEGRRLSPYIIRRQLSLLAAKSGYKSHRRSSSRFSHSSRSSNGSTQPPGQGDFDMAYDNGRTSLQSSSQRLSSKIHGWGSKSRRSSSSEASDDASSDGANDENDASSDDEGNDSDSGSGSDNDNGITDKEDKKSDEESDEDIISNDSQPDVDETSGSESHNGSDDSDGGNDSDMGSDGDSLHRDMSSNYNDEDGGDNSDIDWSNSGQDSDYDSDSGRNY</sequence>
<feature type="compositionally biased region" description="Polar residues" evidence="1">
    <location>
        <begin position="793"/>
        <end position="833"/>
    </location>
</feature>
<feature type="compositionally biased region" description="Basic and acidic residues" evidence="1">
    <location>
        <begin position="1057"/>
        <end position="1071"/>
    </location>
</feature>
<feature type="compositionally biased region" description="Polar residues" evidence="1">
    <location>
        <begin position="321"/>
        <end position="331"/>
    </location>
</feature>
<feature type="compositionally biased region" description="Low complexity" evidence="1">
    <location>
        <begin position="752"/>
        <end position="761"/>
    </location>
</feature>
<proteinExistence type="predicted"/>
<comment type="caution">
    <text evidence="2">The sequence shown here is derived from an EMBL/GenBank/DDBJ whole genome shotgun (WGS) entry which is preliminary data.</text>
</comment>
<feature type="compositionally biased region" description="Polar residues" evidence="1">
    <location>
        <begin position="695"/>
        <end position="716"/>
    </location>
</feature>
<feature type="compositionally biased region" description="Basic and acidic residues" evidence="1">
    <location>
        <begin position="734"/>
        <end position="751"/>
    </location>
</feature>
<feature type="compositionally biased region" description="Polar residues" evidence="1">
    <location>
        <begin position="655"/>
        <end position="667"/>
    </location>
</feature>
<gene>
    <name evidence="2" type="ORF">MHUMG1_07326</name>
</gene>
<evidence type="ECO:0000256" key="1">
    <source>
        <dbReference type="SAM" id="MobiDB-lite"/>
    </source>
</evidence>
<feature type="compositionally biased region" description="Polar residues" evidence="1">
    <location>
        <begin position="364"/>
        <end position="375"/>
    </location>
</feature>
<feature type="region of interest" description="Disordered" evidence="1">
    <location>
        <begin position="239"/>
        <end position="331"/>
    </location>
</feature>
<protein>
    <submittedName>
        <fullName evidence="2">Uncharacterized protein</fullName>
    </submittedName>
</protein>
<feature type="region of interest" description="Disordered" evidence="1">
    <location>
        <begin position="184"/>
        <end position="226"/>
    </location>
</feature>
<feature type="compositionally biased region" description="Basic and acidic residues" evidence="1">
    <location>
        <begin position="1215"/>
        <end position="1224"/>
    </location>
</feature>
<evidence type="ECO:0000313" key="3">
    <source>
        <dbReference type="Proteomes" id="UP000764110"/>
    </source>
</evidence>
<feature type="compositionally biased region" description="Basic residues" evidence="1">
    <location>
        <begin position="620"/>
        <end position="635"/>
    </location>
</feature>
<feature type="compositionally biased region" description="Low complexity" evidence="1">
    <location>
        <begin position="1152"/>
        <end position="1161"/>
    </location>
</feature>
<feature type="region of interest" description="Disordered" evidence="1">
    <location>
        <begin position="344"/>
        <end position="379"/>
    </location>
</feature>
<feature type="compositionally biased region" description="Acidic residues" evidence="1">
    <location>
        <begin position="1279"/>
        <end position="1288"/>
    </location>
</feature>
<accession>A0A9P8M784</accession>
<feature type="compositionally biased region" description="Low complexity" evidence="1">
    <location>
        <begin position="1121"/>
        <end position="1130"/>
    </location>
</feature>
<keyword evidence="3" id="KW-1185">Reference proteome</keyword>
<organism evidence="2 3">
    <name type="scientific">Metarhizium humberi</name>
    <dbReference type="NCBI Taxonomy" id="2596975"/>
    <lineage>
        <taxon>Eukaryota</taxon>
        <taxon>Fungi</taxon>
        <taxon>Dikarya</taxon>
        <taxon>Ascomycota</taxon>
        <taxon>Pezizomycotina</taxon>
        <taxon>Sordariomycetes</taxon>
        <taxon>Hypocreomycetidae</taxon>
        <taxon>Hypocreales</taxon>
        <taxon>Clavicipitaceae</taxon>
        <taxon>Metarhizium</taxon>
    </lineage>
</organism>
<feature type="region of interest" description="Disordered" evidence="1">
    <location>
        <begin position="1110"/>
        <end position="1308"/>
    </location>
</feature>
<dbReference type="EMBL" id="JACEFI010000014">
    <property type="protein sequence ID" value="KAH0595027.1"/>
    <property type="molecule type" value="Genomic_DNA"/>
</dbReference>
<feature type="compositionally biased region" description="Low complexity" evidence="1">
    <location>
        <begin position="272"/>
        <end position="285"/>
    </location>
</feature>
<reference evidence="2 3" key="1">
    <citation type="submission" date="2020-07" db="EMBL/GenBank/DDBJ databases">
        <title>Metarhizium humberi genome.</title>
        <authorList>
            <person name="Lysoe E."/>
        </authorList>
    </citation>
    <scope>NUCLEOTIDE SEQUENCE [LARGE SCALE GENOMIC DNA]</scope>
    <source>
        <strain evidence="2 3">ESALQ1638</strain>
    </source>
</reference>
<feature type="compositionally biased region" description="Basic and acidic residues" evidence="1">
    <location>
        <begin position="606"/>
        <end position="619"/>
    </location>
</feature>
<feature type="compositionally biased region" description="Acidic residues" evidence="1">
    <location>
        <begin position="1253"/>
        <end position="1265"/>
    </location>
</feature>